<comment type="subcellular location">
    <subcellularLocation>
        <location evidence="2">Secreted</location>
    </subcellularLocation>
</comment>
<comment type="catalytic activity">
    <reaction evidence="1 10">
        <text>Endohydrolysis of (1-&gt;4)-beta-D-xylosidic linkages in xylans.</text>
        <dbReference type="EC" id="3.2.1.8"/>
    </reaction>
</comment>
<name>A0A6G1GSV1_9PEZI</name>
<keyword evidence="7 10" id="KW-0378">Hydrolase</keyword>
<dbReference type="EC" id="3.2.1.8" evidence="10"/>
<keyword evidence="14" id="KW-1185">Reference proteome</keyword>
<dbReference type="InterPro" id="IPR001000">
    <property type="entry name" value="GH10_dom"/>
</dbReference>
<dbReference type="Pfam" id="PF00331">
    <property type="entry name" value="Glyco_hydro_10"/>
    <property type="match status" value="1"/>
</dbReference>
<evidence type="ECO:0000256" key="4">
    <source>
        <dbReference type="ARBA" id="ARBA00007495"/>
    </source>
</evidence>
<protein>
    <recommendedName>
        <fullName evidence="10">Beta-xylanase</fullName>
        <ecNumber evidence="10">3.2.1.8</ecNumber>
    </recommendedName>
</protein>
<dbReference type="AlphaFoldDB" id="A0A6G1GSV1"/>
<feature type="domain" description="GH10" evidence="12">
    <location>
        <begin position="34"/>
        <end position="353"/>
    </location>
</feature>
<proteinExistence type="inferred from homology"/>
<keyword evidence="10" id="KW-0326">Glycosidase</keyword>
<keyword evidence="8 10" id="KW-0119">Carbohydrate metabolism</keyword>
<dbReference type="PROSITE" id="PS51760">
    <property type="entry name" value="GH10_2"/>
    <property type="match status" value="1"/>
</dbReference>
<evidence type="ECO:0000256" key="9">
    <source>
        <dbReference type="ARBA" id="ARBA00023326"/>
    </source>
</evidence>
<dbReference type="SUPFAM" id="SSF51445">
    <property type="entry name" value="(Trans)glycosidases"/>
    <property type="match status" value="1"/>
</dbReference>
<evidence type="ECO:0000256" key="11">
    <source>
        <dbReference type="SAM" id="SignalP"/>
    </source>
</evidence>
<dbReference type="GO" id="GO:0031176">
    <property type="term" value="F:endo-1,4-beta-xylanase activity"/>
    <property type="evidence" value="ECO:0007669"/>
    <property type="project" value="UniProtKB-EC"/>
</dbReference>
<keyword evidence="5" id="KW-0964">Secreted</keyword>
<evidence type="ECO:0000256" key="5">
    <source>
        <dbReference type="ARBA" id="ARBA00022525"/>
    </source>
</evidence>
<evidence type="ECO:0000259" key="12">
    <source>
        <dbReference type="PROSITE" id="PS51760"/>
    </source>
</evidence>
<evidence type="ECO:0000313" key="13">
    <source>
        <dbReference type="EMBL" id="KAF1984021.1"/>
    </source>
</evidence>
<organism evidence="13 14">
    <name type="scientific">Aulographum hederae CBS 113979</name>
    <dbReference type="NCBI Taxonomy" id="1176131"/>
    <lineage>
        <taxon>Eukaryota</taxon>
        <taxon>Fungi</taxon>
        <taxon>Dikarya</taxon>
        <taxon>Ascomycota</taxon>
        <taxon>Pezizomycotina</taxon>
        <taxon>Dothideomycetes</taxon>
        <taxon>Pleosporomycetidae</taxon>
        <taxon>Aulographales</taxon>
        <taxon>Aulographaceae</taxon>
    </lineage>
</organism>
<dbReference type="PANTHER" id="PTHR31490">
    <property type="entry name" value="GLYCOSYL HYDROLASE"/>
    <property type="match status" value="1"/>
</dbReference>
<gene>
    <name evidence="13" type="ORF">K402DRAFT_423338</name>
</gene>
<dbReference type="InterPro" id="IPR044846">
    <property type="entry name" value="GH10"/>
</dbReference>
<dbReference type="PANTHER" id="PTHR31490:SF35">
    <property type="entry name" value="ENDO-1,4-BETA-XYLANASE"/>
    <property type="match status" value="1"/>
</dbReference>
<evidence type="ECO:0000256" key="10">
    <source>
        <dbReference type="RuleBase" id="RU361174"/>
    </source>
</evidence>
<sequence length="358" mass="38664">MRSLSLAVGVSLLQLACAFPAPPWPNTTAVGDAKAGPADLNDLAKKAGKMYFGTAVDNPQLDDKQYTDIAFNKAVFGQVTPANGQKYMYTERSRGTYSFVEGDAVVDKATAAGQLLRCHALLWYQQLPNWLTTGNFDNATLITIVQEHITAEVQHYKGKCYAWDVVNEALNEDGTMRKNVFLDTIGPSYIPIAFAAAAAADPDVKLYYNDYNIENPGAKSTGAANIVKDLQARKIKVDGVGMQAHFIAGSSPSYDSQLQNMKNFIALGVEVAYTELDVRITLPNSAEKTQQQATDYANAVKACVVTEKCVGITVWDFWDPASWVPSTFKGTGDATLFSAGFEAKPAVASIAQVLQGTT</sequence>
<accession>A0A6G1GSV1</accession>
<dbReference type="InterPro" id="IPR017853">
    <property type="entry name" value="GH"/>
</dbReference>
<evidence type="ECO:0000256" key="1">
    <source>
        <dbReference type="ARBA" id="ARBA00000681"/>
    </source>
</evidence>
<dbReference type="EMBL" id="ML977171">
    <property type="protein sequence ID" value="KAF1984021.1"/>
    <property type="molecule type" value="Genomic_DNA"/>
</dbReference>
<evidence type="ECO:0000256" key="7">
    <source>
        <dbReference type="ARBA" id="ARBA00022801"/>
    </source>
</evidence>
<feature type="chain" id="PRO_5026328419" description="Beta-xylanase" evidence="11">
    <location>
        <begin position="19"/>
        <end position="358"/>
    </location>
</feature>
<dbReference type="Proteomes" id="UP000800041">
    <property type="component" value="Unassembled WGS sequence"/>
</dbReference>
<dbReference type="GO" id="GO:0005576">
    <property type="term" value="C:extracellular region"/>
    <property type="evidence" value="ECO:0007669"/>
    <property type="project" value="UniProtKB-SubCell"/>
</dbReference>
<keyword evidence="9 10" id="KW-0624">Polysaccharide degradation</keyword>
<evidence type="ECO:0000256" key="3">
    <source>
        <dbReference type="ARBA" id="ARBA00004851"/>
    </source>
</evidence>
<keyword evidence="6" id="KW-0858">Xylan degradation</keyword>
<feature type="signal peptide" evidence="11">
    <location>
        <begin position="1"/>
        <end position="18"/>
    </location>
</feature>
<dbReference type="GO" id="GO:0045493">
    <property type="term" value="P:xylan catabolic process"/>
    <property type="evidence" value="ECO:0007669"/>
    <property type="project" value="UniProtKB-KW"/>
</dbReference>
<dbReference type="Gene3D" id="3.20.20.80">
    <property type="entry name" value="Glycosidases"/>
    <property type="match status" value="1"/>
</dbReference>
<dbReference type="OrthoDB" id="3055998at2759"/>
<evidence type="ECO:0000256" key="2">
    <source>
        <dbReference type="ARBA" id="ARBA00004613"/>
    </source>
</evidence>
<reference evidence="13" key="1">
    <citation type="journal article" date="2020" name="Stud. Mycol.">
        <title>101 Dothideomycetes genomes: a test case for predicting lifestyles and emergence of pathogens.</title>
        <authorList>
            <person name="Haridas S."/>
            <person name="Albert R."/>
            <person name="Binder M."/>
            <person name="Bloem J."/>
            <person name="Labutti K."/>
            <person name="Salamov A."/>
            <person name="Andreopoulos B."/>
            <person name="Baker S."/>
            <person name="Barry K."/>
            <person name="Bills G."/>
            <person name="Bluhm B."/>
            <person name="Cannon C."/>
            <person name="Castanera R."/>
            <person name="Culley D."/>
            <person name="Daum C."/>
            <person name="Ezra D."/>
            <person name="Gonzalez J."/>
            <person name="Henrissat B."/>
            <person name="Kuo A."/>
            <person name="Liang C."/>
            <person name="Lipzen A."/>
            <person name="Lutzoni F."/>
            <person name="Magnuson J."/>
            <person name="Mondo S."/>
            <person name="Nolan M."/>
            <person name="Ohm R."/>
            <person name="Pangilinan J."/>
            <person name="Park H.-J."/>
            <person name="Ramirez L."/>
            <person name="Alfaro M."/>
            <person name="Sun H."/>
            <person name="Tritt A."/>
            <person name="Yoshinaga Y."/>
            <person name="Zwiers L.-H."/>
            <person name="Turgeon B."/>
            <person name="Goodwin S."/>
            <person name="Spatafora J."/>
            <person name="Crous P."/>
            <person name="Grigoriev I."/>
        </authorList>
    </citation>
    <scope>NUCLEOTIDE SEQUENCE</scope>
    <source>
        <strain evidence="13">CBS 113979</strain>
    </source>
</reference>
<dbReference type="SMART" id="SM00633">
    <property type="entry name" value="Glyco_10"/>
    <property type="match status" value="1"/>
</dbReference>
<dbReference type="PRINTS" id="PR00134">
    <property type="entry name" value="GLHYDRLASE10"/>
</dbReference>
<evidence type="ECO:0000256" key="6">
    <source>
        <dbReference type="ARBA" id="ARBA00022651"/>
    </source>
</evidence>
<comment type="pathway">
    <text evidence="3">Glycan degradation; xylan degradation.</text>
</comment>
<keyword evidence="11" id="KW-0732">Signal</keyword>
<evidence type="ECO:0000313" key="14">
    <source>
        <dbReference type="Proteomes" id="UP000800041"/>
    </source>
</evidence>
<evidence type="ECO:0000256" key="8">
    <source>
        <dbReference type="ARBA" id="ARBA00023277"/>
    </source>
</evidence>
<comment type="similarity">
    <text evidence="4 10">Belongs to the glycosyl hydrolase 10 (cellulase F) family.</text>
</comment>